<proteinExistence type="predicted"/>
<feature type="region of interest" description="Disordered" evidence="1">
    <location>
        <begin position="257"/>
        <end position="283"/>
    </location>
</feature>
<organism evidence="2 3">
    <name type="scientific">Phenylobacterium conjunctum</name>
    <dbReference type="NCBI Taxonomy" id="1298959"/>
    <lineage>
        <taxon>Bacteria</taxon>
        <taxon>Pseudomonadati</taxon>
        <taxon>Pseudomonadota</taxon>
        <taxon>Alphaproteobacteria</taxon>
        <taxon>Caulobacterales</taxon>
        <taxon>Caulobacteraceae</taxon>
        <taxon>Phenylobacterium</taxon>
    </lineage>
</organism>
<name>A0ABW3SZY3_9CAUL</name>
<gene>
    <name evidence="2" type="ORF">ACFQ27_03870</name>
</gene>
<comment type="caution">
    <text evidence="2">The sequence shown here is derived from an EMBL/GenBank/DDBJ whole genome shotgun (WGS) entry which is preliminary data.</text>
</comment>
<sequence length="358" mass="39051">MSEAQQLATLADEKVGYAKIGMASSGAGGGSLAPQTLGEVVAFAQVMARADIALPKHLRNNAGACLAVTMQAHRWDMDAFAVANKTYEVNNRIAYEAQLVAAVVHTRAPIQGRPNYIYLGEGPSRQCKVVCRMSDGEEREYTSPRFDQITTKNSPLWKSDPDQQLGYFSIRSWARRHTPEVILGVYTPDEVETFRNVTPKQAQGTGMKARLESRAAAPTGFDPSHVARETGAADPLEGDDVPRFDKDTGEIIDAEIEETSTEAGTQTDVAPAQEQAPATPPQADELTLDQLIAAYETRLREAPSATKLQSIYAANTKLRVRIDASEPERLAELDGLFNQRFAELAEKEQAERAGEASR</sequence>
<feature type="compositionally biased region" description="Low complexity" evidence="1">
    <location>
        <begin position="270"/>
        <end position="283"/>
    </location>
</feature>
<evidence type="ECO:0000313" key="2">
    <source>
        <dbReference type="EMBL" id="MFD1189706.1"/>
    </source>
</evidence>
<dbReference type="RefSeq" id="WP_377352622.1">
    <property type="nucleotide sequence ID" value="NZ_JBHTLQ010000006.1"/>
</dbReference>
<keyword evidence="3" id="KW-1185">Reference proteome</keyword>
<dbReference type="Proteomes" id="UP001597216">
    <property type="component" value="Unassembled WGS sequence"/>
</dbReference>
<evidence type="ECO:0000313" key="3">
    <source>
        <dbReference type="Proteomes" id="UP001597216"/>
    </source>
</evidence>
<dbReference type="Pfam" id="PF03837">
    <property type="entry name" value="RecT"/>
    <property type="match status" value="1"/>
</dbReference>
<accession>A0ABW3SZY3</accession>
<evidence type="ECO:0000256" key="1">
    <source>
        <dbReference type="SAM" id="MobiDB-lite"/>
    </source>
</evidence>
<reference evidence="3" key="1">
    <citation type="journal article" date="2019" name="Int. J. Syst. Evol. Microbiol.">
        <title>The Global Catalogue of Microorganisms (GCM) 10K type strain sequencing project: providing services to taxonomists for standard genome sequencing and annotation.</title>
        <authorList>
            <consortium name="The Broad Institute Genomics Platform"/>
            <consortium name="The Broad Institute Genome Sequencing Center for Infectious Disease"/>
            <person name="Wu L."/>
            <person name="Ma J."/>
        </authorList>
    </citation>
    <scope>NUCLEOTIDE SEQUENCE [LARGE SCALE GENOMIC DNA]</scope>
    <source>
        <strain evidence="3">CCUG 55074</strain>
    </source>
</reference>
<protein>
    <submittedName>
        <fullName evidence="2">Recombinase RecT</fullName>
    </submittedName>
</protein>
<dbReference type="InterPro" id="IPR018330">
    <property type="entry name" value="RecT_fam"/>
</dbReference>
<dbReference type="EMBL" id="JBHTLQ010000006">
    <property type="protein sequence ID" value="MFD1189706.1"/>
    <property type="molecule type" value="Genomic_DNA"/>
</dbReference>
<feature type="region of interest" description="Disordered" evidence="1">
    <location>
        <begin position="214"/>
        <end position="245"/>
    </location>
</feature>